<comment type="caution">
    <text evidence="1">The sequence shown here is derived from an EMBL/GenBank/DDBJ whole genome shotgun (WGS) entry which is preliminary data.</text>
</comment>
<evidence type="ECO:0000313" key="2">
    <source>
        <dbReference type="Proteomes" id="UP001157502"/>
    </source>
</evidence>
<gene>
    <name evidence="1" type="ORF">DPEC_G00328040</name>
</gene>
<sequence length="97" mass="10191">MKPTFVQHGTKDGPVVLYGGTVPAAPPELVLALLDAQLHALRHAGHDLDVVAAEPQLLGHQARDGATQDGLGAQRRVLLAQGKGPATQGGWRLCQYP</sequence>
<proteinExistence type="predicted"/>
<keyword evidence="2" id="KW-1185">Reference proteome</keyword>
<name>A0ACC2F8C4_DALPE</name>
<dbReference type="Proteomes" id="UP001157502">
    <property type="component" value="Chromosome 32"/>
</dbReference>
<accession>A0ACC2F8C4</accession>
<organism evidence="1 2">
    <name type="scientific">Dallia pectoralis</name>
    <name type="common">Alaska blackfish</name>
    <dbReference type="NCBI Taxonomy" id="75939"/>
    <lineage>
        <taxon>Eukaryota</taxon>
        <taxon>Metazoa</taxon>
        <taxon>Chordata</taxon>
        <taxon>Craniata</taxon>
        <taxon>Vertebrata</taxon>
        <taxon>Euteleostomi</taxon>
        <taxon>Actinopterygii</taxon>
        <taxon>Neopterygii</taxon>
        <taxon>Teleostei</taxon>
        <taxon>Protacanthopterygii</taxon>
        <taxon>Esociformes</taxon>
        <taxon>Umbridae</taxon>
        <taxon>Dallia</taxon>
    </lineage>
</organism>
<reference evidence="1" key="1">
    <citation type="submission" date="2021-05" db="EMBL/GenBank/DDBJ databases">
        <authorList>
            <person name="Pan Q."/>
            <person name="Jouanno E."/>
            <person name="Zahm M."/>
            <person name="Klopp C."/>
            <person name="Cabau C."/>
            <person name="Louis A."/>
            <person name="Berthelot C."/>
            <person name="Parey E."/>
            <person name="Roest Crollius H."/>
            <person name="Montfort J."/>
            <person name="Robinson-Rechavi M."/>
            <person name="Bouchez O."/>
            <person name="Lampietro C."/>
            <person name="Lopez Roques C."/>
            <person name="Donnadieu C."/>
            <person name="Postlethwait J."/>
            <person name="Bobe J."/>
            <person name="Dillon D."/>
            <person name="Chandos A."/>
            <person name="von Hippel F."/>
            <person name="Guiguen Y."/>
        </authorList>
    </citation>
    <scope>NUCLEOTIDE SEQUENCE</scope>
    <source>
        <strain evidence="1">YG-Jan2019</strain>
    </source>
</reference>
<dbReference type="EMBL" id="CM055759">
    <property type="protein sequence ID" value="KAJ7987589.1"/>
    <property type="molecule type" value="Genomic_DNA"/>
</dbReference>
<protein>
    <submittedName>
        <fullName evidence="1">Uncharacterized protein</fullName>
    </submittedName>
</protein>
<evidence type="ECO:0000313" key="1">
    <source>
        <dbReference type="EMBL" id="KAJ7987589.1"/>
    </source>
</evidence>